<dbReference type="Pfam" id="PF07883">
    <property type="entry name" value="Cupin_2"/>
    <property type="match status" value="1"/>
</dbReference>
<name>A0ABS3E9D2_9GAMM</name>
<accession>A0ABS3E9D2</accession>
<dbReference type="PANTHER" id="PTHR46797">
    <property type="entry name" value="HTH-TYPE TRANSCRIPTIONAL REGULATOR"/>
    <property type="match status" value="1"/>
</dbReference>
<dbReference type="InterPro" id="IPR013096">
    <property type="entry name" value="Cupin_2"/>
</dbReference>
<dbReference type="SUPFAM" id="SSF47413">
    <property type="entry name" value="lambda repressor-like DNA-binding domains"/>
    <property type="match status" value="1"/>
</dbReference>
<proteinExistence type="predicted"/>
<feature type="domain" description="HTH cro/C1-type" evidence="2">
    <location>
        <begin position="23"/>
        <end position="77"/>
    </location>
</feature>
<dbReference type="EMBL" id="JAEKJR010000002">
    <property type="protein sequence ID" value="MBN8431920.1"/>
    <property type="molecule type" value="Genomic_DNA"/>
</dbReference>
<evidence type="ECO:0000259" key="2">
    <source>
        <dbReference type="PROSITE" id="PS50943"/>
    </source>
</evidence>
<evidence type="ECO:0000313" key="4">
    <source>
        <dbReference type="Proteomes" id="UP000664293"/>
    </source>
</evidence>
<comment type="caution">
    <text evidence="3">The sequence shown here is derived from an EMBL/GenBank/DDBJ whole genome shotgun (WGS) entry which is preliminary data.</text>
</comment>
<dbReference type="RefSeq" id="WP_207003131.1">
    <property type="nucleotide sequence ID" value="NZ_JAEKJR010000002.1"/>
</dbReference>
<dbReference type="InterPro" id="IPR050807">
    <property type="entry name" value="TransReg_Diox_bact_type"/>
</dbReference>
<dbReference type="PROSITE" id="PS50943">
    <property type="entry name" value="HTH_CROC1"/>
    <property type="match status" value="1"/>
</dbReference>
<dbReference type="InterPro" id="IPR011051">
    <property type="entry name" value="RmlC_Cupin_sf"/>
</dbReference>
<dbReference type="CDD" id="cd00093">
    <property type="entry name" value="HTH_XRE"/>
    <property type="match status" value="1"/>
</dbReference>
<dbReference type="CDD" id="cd02209">
    <property type="entry name" value="cupin_XRE_C"/>
    <property type="match status" value="1"/>
</dbReference>
<dbReference type="InterPro" id="IPR001387">
    <property type="entry name" value="Cro/C1-type_HTH"/>
</dbReference>
<evidence type="ECO:0000313" key="3">
    <source>
        <dbReference type="EMBL" id="MBN8431920.1"/>
    </source>
</evidence>
<dbReference type="PANTHER" id="PTHR46797:SF11">
    <property type="entry name" value="HTH-TYPE TRANSCRIPTIONAL REGULATOR PUUR"/>
    <property type="match status" value="1"/>
</dbReference>
<sequence>MTEKDETPPPTTGTTGDDVGARLKSVRQMHGWSQREMAKRAGVTNATISLIEQGRVSPSVGSLKKVLNGIPMSLADFFTFEFDSQPQVFFRASEMPNVGPGPIEYRLLGAGNSHRTMSILYEVYPPGEDTGPELLSHDGEEGGIVVSGQLEVTVGREITILGPGDGYYFRSRRPHRFRNIGDCDCVLVSANNPPSV</sequence>
<gene>
    <name evidence="3" type="ORF">JF535_13785</name>
</gene>
<protein>
    <submittedName>
        <fullName evidence="3">Cupin domain-containing protein</fullName>
    </submittedName>
</protein>
<organism evidence="3 4">
    <name type="scientific">Microbulbifer salipaludis</name>
    <dbReference type="NCBI Taxonomy" id="187980"/>
    <lineage>
        <taxon>Bacteria</taxon>
        <taxon>Pseudomonadati</taxon>
        <taxon>Pseudomonadota</taxon>
        <taxon>Gammaproteobacteria</taxon>
        <taxon>Cellvibrionales</taxon>
        <taxon>Microbulbiferaceae</taxon>
        <taxon>Microbulbifer</taxon>
    </lineage>
</organism>
<evidence type="ECO:0000256" key="1">
    <source>
        <dbReference type="ARBA" id="ARBA00023125"/>
    </source>
</evidence>
<dbReference type="InterPro" id="IPR010982">
    <property type="entry name" value="Lambda_DNA-bd_dom_sf"/>
</dbReference>
<dbReference type="InterPro" id="IPR014710">
    <property type="entry name" value="RmlC-like_jellyroll"/>
</dbReference>
<dbReference type="SUPFAM" id="SSF51182">
    <property type="entry name" value="RmlC-like cupins"/>
    <property type="match status" value="1"/>
</dbReference>
<keyword evidence="1" id="KW-0238">DNA-binding</keyword>
<keyword evidence="4" id="KW-1185">Reference proteome</keyword>
<dbReference type="SMART" id="SM00530">
    <property type="entry name" value="HTH_XRE"/>
    <property type="match status" value="1"/>
</dbReference>
<dbReference type="Gene3D" id="2.60.120.10">
    <property type="entry name" value="Jelly Rolls"/>
    <property type="match status" value="1"/>
</dbReference>
<dbReference type="Pfam" id="PF01381">
    <property type="entry name" value="HTH_3"/>
    <property type="match status" value="1"/>
</dbReference>
<dbReference type="Proteomes" id="UP000664293">
    <property type="component" value="Unassembled WGS sequence"/>
</dbReference>
<dbReference type="Gene3D" id="1.10.260.40">
    <property type="entry name" value="lambda repressor-like DNA-binding domains"/>
    <property type="match status" value="1"/>
</dbReference>
<reference evidence="3 4" key="1">
    <citation type="submission" date="2020-12" db="EMBL/GenBank/DDBJ databases">
        <title>Oil enriched cultivation method for isolating marine PHA-producing bacteria.</title>
        <authorList>
            <person name="Zheng W."/>
            <person name="Yu S."/>
            <person name="Huang Y."/>
        </authorList>
    </citation>
    <scope>NUCLEOTIDE SEQUENCE [LARGE SCALE GENOMIC DNA]</scope>
    <source>
        <strain evidence="3 4">SN0-2</strain>
    </source>
</reference>